<keyword evidence="3" id="KW-1185">Reference proteome</keyword>
<sequence>MGLRGPKLYVMARLSKLNLIRASDDLGMLPILVSRIAQIQAYALETAAKVQQVCEWTRNNHSLKPSHLPSSYNNGSTRPHIR</sequence>
<dbReference type="EMBL" id="JARTCD010000080">
    <property type="protein sequence ID" value="KAJ8653359.1"/>
    <property type="molecule type" value="Genomic_DNA"/>
</dbReference>
<protein>
    <submittedName>
        <fullName evidence="2">Uncharacterized protein</fullName>
    </submittedName>
</protein>
<organism evidence="2 3">
    <name type="scientific">Lichtheimia ornata</name>
    <dbReference type="NCBI Taxonomy" id="688661"/>
    <lineage>
        <taxon>Eukaryota</taxon>
        <taxon>Fungi</taxon>
        <taxon>Fungi incertae sedis</taxon>
        <taxon>Mucoromycota</taxon>
        <taxon>Mucoromycotina</taxon>
        <taxon>Mucoromycetes</taxon>
        <taxon>Mucorales</taxon>
        <taxon>Lichtheimiaceae</taxon>
        <taxon>Lichtheimia</taxon>
    </lineage>
</organism>
<gene>
    <name evidence="2" type="ORF">O0I10_011010</name>
</gene>
<dbReference type="AlphaFoldDB" id="A0AAD7XQV0"/>
<dbReference type="GeneID" id="83218412"/>
<dbReference type="RefSeq" id="XP_058338273.1">
    <property type="nucleotide sequence ID" value="XM_058490983.1"/>
</dbReference>
<comment type="caution">
    <text evidence="2">The sequence shown here is derived from an EMBL/GenBank/DDBJ whole genome shotgun (WGS) entry which is preliminary data.</text>
</comment>
<name>A0AAD7XQV0_9FUNG</name>
<evidence type="ECO:0000313" key="2">
    <source>
        <dbReference type="EMBL" id="KAJ8653359.1"/>
    </source>
</evidence>
<proteinExistence type="predicted"/>
<reference evidence="2 3" key="1">
    <citation type="submission" date="2023-03" db="EMBL/GenBank/DDBJ databases">
        <title>Genome sequence of Lichtheimia ornata CBS 291.66.</title>
        <authorList>
            <person name="Mohabir J.T."/>
            <person name="Shea T.P."/>
            <person name="Kurbessoian T."/>
            <person name="Berby B."/>
            <person name="Fontaine J."/>
            <person name="Livny J."/>
            <person name="Gnirke A."/>
            <person name="Stajich J.E."/>
            <person name="Cuomo C.A."/>
        </authorList>
    </citation>
    <scope>NUCLEOTIDE SEQUENCE [LARGE SCALE GENOMIC DNA]</scope>
    <source>
        <strain evidence="2">CBS 291.66</strain>
    </source>
</reference>
<feature type="region of interest" description="Disordered" evidence="1">
    <location>
        <begin position="61"/>
        <end position="82"/>
    </location>
</feature>
<evidence type="ECO:0000256" key="1">
    <source>
        <dbReference type="SAM" id="MobiDB-lite"/>
    </source>
</evidence>
<dbReference type="Proteomes" id="UP001234581">
    <property type="component" value="Unassembled WGS sequence"/>
</dbReference>
<evidence type="ECO:0000313" key="3">
    <source>
        <dbReference type="Proteomes" id="UP001234581"/>
    </source>
</evidence>
<accession>A0AAD7XQV0</accession>